<feature type="transmembrane region" description="Helical" evidence="1">
    <location>
        <begin position="334"/>
        <end position="354"/>
    </location>
</feature>
<feature type="transmembrane region" description="Helical" evidence="1">
    <location>
        <begin position="276"/>
        <end position="293"/>
    </location>
</feature>
<keyword evidence="1" id="KW-0812">Transmembrane</keyword>
<evidence type="ECO:0008006" key="4">
    <source>
        <dbReference type="Google" id="ProtNLM"/>
    </source>
</evidence>
<reference evidence="2 3" key="1">
    <citation type="submission" date="2015-09" db="EMBL/GenBank/DDBJ databases">
        <authorList>
            <consortium name="Pathogen Informatics"/>
        </authorList>
    </citation>
    <scope>NUCLEOTIDE SEQUENCE [LARGE SCALE GENOMIC DNA]</scope>
    <source>
        <strain evidence="2 3">2789STDY5834899</strain>
    </source>
</reference>
<feature type="transmembrane region" description="Helical" evidence="1">
    <location>
        <begin position="6"/>
        <end position="21"/>
    </location>
</feature>
<dbReference type="EMBL" id="CZAP01000031">
    <property type="protein sequence ID" value="CUQ21977.1"/>
    <property type="molecule type" value="Genomic_DNA"/>
</dbReference>
<dbReference type="RefSeq" id="WP_016267223.1">
    <property type="nucleotide sequence ID" value="NZ_CZAP01000031.1"/>
</dbReference>
<gene>
    <name evidence="2" type="ORF">ERS852511_04814</name>
</gene>
<organism evidence="2 3">
    <name type="scientific">Bacteroides thetaiotaomicron</name>
    <dbReference type="NCBI Taxonomy" id="818"/>
    <lineage>
        <taxon>Bacteria</taxon>
        <taxon>Pseudomonadati</taxon>
        <taxon>Bacteroidota</taxon>
        <taxon>Bacteroidia</taxon>
        <taxon>Bacteroidales</taxon>
        <taxon>Bacteroidaceae</taxon>
        <taxon>Bacteroides</taxon>
    </lineage>
</organism>
<feature type="transmembrane region" description="Helical" evidence="1">
    <location>
        <begin position="56"/>
        <end position="78"/>
    </location>
</feature>
<evidence type="ECO:0000313" key="3">
    <source>
        <dbReference type="Proteomes" id="UP000095576"/>
    </source>
</evidence>
<name>A0A174UPH7_BACT4</name>
<feature type="transmembrane region" description="Helical" evidence="1">
    <location>
        <begin position="252"/>
        <end position="270"/>
    </location>
</feature>
<dbReference type="Proteomes" id="UP000095576">
    <property type="component" value="Unassembled WGS sequence"/>
</dbReference>
<evidence type="ECO:0000313" key="2">
    <source>
        <dbReference type="EMBL" id="CUQ21977.1"/>
    </source>
</evidence>
<keyword evidence="1" id="KW-0472">Membrane</keyword>
<accession>A0A174UPH7</accession>
<feature type="transmembrane region" description="Helical" evidence="1">
    <location>
        <begin position="90"/>
        <end position="107"/>
    </location>
</feature>
<feature type="transmembrane region" description="Helical" evidence="1">
    <location>
        <begin position="146"/>
        <end position="167"/>
    </location>
</feature>
<sequence length="423" mass="49069">MGLIYLLAYLLLFLSIFIFFIKRNSTCFVISFILYQCFYDWIIIHLSYFLPSGIVLILKSLQEILLSLLCFLFIYRVALHPKIKLGKIDFILFIYLFIFIIGLLVSFSKGQSISSIIQGVRLYVSPIITPYLLYKNKLFDGLKIDLLNKCFVFLLCFLLMYSVIQVYSFDGNLSHLWFYRFYDDLLVNPIDSASFNYVREGDLRATAVFVSSIHLTVTFFILALYFYIMKIKFWPLWCILSLYGIQLTQTRVGYFLIIVCIGIGIFRRVFPNRTQYYFIPLLAIGVTLLSLIFQLISDESALGRLVQYVVFMNHFHIMGNGLGDKFALVFYDSFYISILIAFGILGVIYIFCYLKILNILACKLLITNESESTKLLTFTLFLGYSVLYLFAFQYVAGAFPFVFIWLLIFISLSQISTSSVRNG</sequence>
<feature type="transmembrane region" description="Helical" evidence="1">
    <location>
        <begin position="28"/>
        <end position="50"/>
    </location>
</feature>
<feature type="transmembrane region" description="Helical" evidence="1">
    <location>
        <begin position="375"/>
        <end position="396"/>
    </location>
</feature>
<proteinExistence type="predicted"/>
<keyword evidence="1" id="KW-1133">Transmembrane helix</keyword>
<protein>
    <recommendedName>
        <fullName evidence="4">Wzy</fullName>
    </recommendedName>
</protein>
<feature type="transmembrane region" description="Helical" evidence="1">
    <location>
        <begin position="205"/>
        <end position="228"/>
    </location>
</feature>
<feature type="transmembrane region" description="Helical" evidence="1">
    <location>
        <begin position="402"/>
        <end position="420"/>
    </location>
</feature>
<dbReference type="AlphaFoldDB" id="A0A174UPH7"/>
<evidence type="ECO:0000256" key="1">
    <source>
        <dbReference type="SAM" id="Phobius"/>
    </source>
</evidence>
<feature type="transmembrane region" description="Helical" evidence="1">
    <location>
        <begin position="113"/>
        <end position="134"/>
    </location>
</feature>